<dbReference type="EMBL" id="UINC01046777">
    <property type="protein sequence ID" value="SVB55210.1"/>
    <property type="molecule type" value="Genomic_DNA"/>
</dbReference>
<name>A0A382EWT5_9ZZZZ</name>
<protein>
    <submittedName>
        <fullName evidence="1">Uncharacterized protein</fullName>
    </submittedName>
</protein>
<gene>
    <name evidence="1" type="ORF">METZ01_LOCUS208064</name>
</gene>
<proteinExistence type="predicted"/>
<accession>A0A382EWT5</accession>
<sequence>MVYNQLTGKFQPVDAEIINNNDGGTW</sequence>
<organism evidence="1">
    <name type="scientific">marine metagenome</name>
    <dbReference type="NCBI Taxonomy" id="408172"/>
    <lineage>
        <taxon>unclassified sequences</taxon>
        <taxon>metagenomes</taxon>
        <taxon>ecological metagenomes</taxon>
    </lineage>
</organism>
<reference evidence="1" key="1">
    <citation type="submission" date="2018-05" db="EMBL/GenBank/DDBJ databases">
        <authorList>
            <person name="Lanie J.A."/>
            <person name="Ng W.-L."/>
            <person name="Kazmierczak K.M."/>
            <person name="Andrzejewski T.M."/>
            <person name="Davidsen T.M."/>
            <person name="Wayne K.J."/>
            <person name="Tettelin H."/>
            <person name="Glass J.I."/>
            <person name="Rusch D."/>
            <person name="Podicherti R."/>
            <person name="Tsui H.-C.T."/>
            <person name="Winkler M.E."/>
        </authorList>
    </citation>
    <scope>NUCLEOTIDE SEQUENCE</scope>
</reference>
<dbReference type="AlphaFoldDB" id="A0A382EWT5"/>
<evidence type="ECO:0000313" key="1">
    <source>
        <dbReference type="EMBL" id="SVB55210.1"/>
    </source>
</evidence>